<dbReference type="GO" id="GO:0043164">
    <property type="term" value="P:Gram-negative-bacterium-type cell wall biogenesis"/>
    <property type="evidence" value="ECO:0007669"/>
    <property type="project" value="TreeGrafter"/>
</dbReference>
<evidence type="ECO:0000256" key="1">
    <source>
        <dbReference type="SAM" id="Phobius"/>
    </source>
</evidence>
<dbReference type="EMBL" id="VIVN01000018">
    <property type="protein sequence ID" value="TWD92388.1"/>
    <property type="molecule type" value="Genomic_DNA"/>
</dbReference>
<dbReference type="Gene3D" id="3.40.50.620">
    <property type="entry name" value="HUPs"/>
    <property type="match status" value="1"/>
</dbReference>
<keyword evidence="4" id="KW-1185">Reference proteome</keyword>
<keyword evidence="1" id="KW-1133">Transmembrane helix</keyword>
<keyword evidence="1" id="KW-0472">Membrane</keyword>
<dbReference type="InterPro" id="IPR014729">
    <property type="entry name" value="Rossmann-like_a/b/a_fold"/>
</dbReference>
<evidence type="ECO:0000259" key="2">
    <source>
        <dbReference type="Pfam" id="PF02698"/>
    </source>
</evidence>
<evidence type="ECO:0000313" key="4">
    <source>
        <dbReference type="Proteomes" id="UP000319671"/>
    </source>
</evidence>
<dbReference type="GO" id="GO:0000270">
    <property type="term" value="P:peptidoglycan metabolic process"/>
    <property type="evidence" value="ECO:0007669"/>
    <property type="project" value="TreeGrafter"/>
</dbReference>
<gene>
    <name evidence="3" type="ORF">FB550_11819</name>
</gene>
<reference evidence="3 4" key="1">
    <citation type="submission" date="2019-06" db="EMBL/GenBank/DDBJ databases">
        <title>Sorghum-associated microbial communities from plants grown in Nebraska, USA.</title>
        <authorList>
            <person name="Schachtman D."/>
        </authorList>
    </citation>
    <scope>NUCLEOTIDE SEQUENCE [LARGE SCALE GENOMIC DNA]</scope>
    <source>
        <strain evidence="3 4">2482</strain>
    </source>
</reference>
<sequence length="168" mass="19227">MTLNRILYVIIKYKFVFFCILCLYLLFFIKGLFFSVDQKPVKSDVIIVLSGDLGRLEKAYDLYNSGYANHIILSNSNSKLIKDEIEALMIPNNLQFIDEPNATSTYTNAEYTLAIMEKHHFTSAIVVSSNYHMDRVKLAYERALGNKKVKLVYVASEGSSIYSAHYVQ</sequence>
<accession>A0A561CNG7</accession>
<dbReference type="Pfam" id="PF02698">
    <property type="entry name" value="DUF218"/>
    <property type="match status" value="1"/>
</dbReference>
<comment type="caution">
    <text evidence="3">The sequence shown here is derived from an EMBL/GenBank/DDBJ whole genome shotgun (WGS) entry which is preliminary data.</text>
</comment>
<feature type="domain" description="DUF218" evidence="2">
    <location>
        <begin position="44"/>
        <end position="145"/>
    </location>
</feature>
<dbReference type="PANTHER" id="PTHR30336">
    <property type="entry name" value="INNER MEMBRANE PROTEIN, PROBABLE PERMEASE"/>
    <property type="match status" value="1"/>
</dbReference>
<keyword evidence="1" id="KW-0812">Transmembrane</keyword>
<proteinExistence type="predicted"/>
<evidence type="ECO:0000313" key="3">
    <source>
        <dbReference type="EMBL" id="TWD92388.1"/>
    </source>
</evidence>
<name>A0A561CNG7_9BACI</name>
<organism evidence="3 4">
    <name type="scientific">Neobacillus bataviensis</name>
    <dbReference type="NCBI Taxonomy" id="220685"/>
    <lineage>
        <taxon>Bacteria</taxon>
        <taxon>Bacillati</taxon>
        <taxon>Bacillota</taxon>
        <taxon>Bacilli</taxon>
        <taxon>Bacillales</taxon>
        <taxon>Bacillaceae</taxon>
        <taxon>Neobacillus</taxon>
    </lineage>
</organism>
<dbReference type="Proteomes" id="UP000319671">
    <property type="component" value="Unassembled WGS sequence"/>
</dbReference>
<feature type="transmembrane region" description="Helical" evidence="1">
    <location>
        <begin position="6"/>
        <end position="29"/>
    </location>
</feature>
<dbReference type="PANTHER" id="PTHR30336:SF4">
    <property type="entry name" value="ENVELOPE BIOGENESIS FACTOR ELYC"/>
    <property type="match status" value="1"/>
</dbReference>
<dbReference type="InterPro" id="IPR003848">
    <property type="entry name" value="DUF218"/>
</dbReference>
<dbReference type="GO" id="GO:0005886">
    <property type="term" value="C:plasma membrane"/>
    <property type="evidence" value="ECO:0007669"/>
    <property type="project" value="TreeGrafter"/>
</dbReference>
<dbReference type="CDD" id="cd06259">
    <property type="entry name" value="YdcF-like"/>
    <property type="match status" value="1"/>
</dbReference>
<dbReference type="AlphaFoldDB" id="A0A561CNG7"/>
<protein>
    <submittedName>
        <fullName evidence="3">DUF218 domain-containing protein</fullName>
    </submittedName>
</protein>
<dbReference type="InterPro" id="IPR051599">
    <property type="entry name" value="Cell_Envelope_Assoc"/>
</dbReference>